<dbReference type="AlphaFoldDB" id="A0AA36MQ11"/>
<keyword evidence="1" id="KW-0472">Membrane</keyword>
<keyword evidence="1" id="KW-1133">Transmembrane helix</keyword>
<keyword evidence="1" id="KW-0812">Transmembrane</keyword>
<accession>A0AA36MQ11</accession>
<organism evidence="2 3">
    <name type="scientific">Effrenium voratum</name>
    <dbReference type="NCBI Taxonomy" id="2562239"/>
    <lineage>
        <taxon>Eukaryota</taxon>
        <taxon>Sar</taxon>
        <taxon>Alveolata</taxon>
        <taxon>Dinophyceae</taxon>
        <taxon>Suessiales</taxon>
        <taxon>Symbiodiniaceae</taxon>
        <taxon>Effrenium</taxon>
    </lineage>
</organism>
<dbReference type="Proteomes" id="UP001178507">
    <property type="component" value="Unassembled WGS sequence"/>
</dbReference>
<protein>
    <submittedName>
        <fullName evidence="2">Uncharacterized protein</fullName>
    </submittedName>
</protein>
<name>A0AA36MQ11_9DINO</name>
<feature type="transmembrane region" description="Helical" evidence="1">
    <location>
        <begin position="105"/>
        <end position="125"/>
    </location>
</feature>
<evidence type="ECO:0000313" key="2">
    <source>
        <dbReference type="EMBL" id="CAJ1381090.1"/>
    </source>
</evidence>
<sequence length="245" mass="28136">MMTQYEVQAAHWLQTMKSHQEEGYLKEVFPIIFDLDNLPMLREISATQRFEEIGYVQNHEEDGGGGFRCLYHWELVTAFDGRAAGDFVSHLDALAKDCAAKEWQIMHILSVTVAILAVISILLIARKIRRSVRVISAFRSSSVTWAQLSAQDIASMLSIWWAMALASNFVQLVAAVECLRLQPEIGHRFMWVGFSCFLTWMNMIQYFESFPSYFIAFHTIAHSGMRILQLFFSVAPLLDENRRNT</sequence>
<keyword evidence="3" id="KW-1185">Reference proteome</keyword>
<comment type="caution">
    <text evidence="2">The sequence shown here is derived from an EMBL/GenBank/DDBJ whole genome shotgun (WGS) entry which is preliminary data.</text>
</comment>
<gene>
    <name evidence="2" type="ORF">EVOR1521_LOCUS8880</name>
</gene>
<reference evidence="2" key="1">
    <citation type="submission" date="2023-08" db="EMBL/GenBank/DDBJ databases">
        <authorList>
            <person name="Chen Y."/>
            <person name="Shah S."/>
            <person name="Dougan E. K."/>
            <person name="Thang M."/>
            <person name="Chan C."/>
        </authorList>
    </citation>
    <scope>NUCLEOTIDE SEQUENCE</scope>
</reference>
<evidence type="ECO:0000256" key="1">
    <source>
        <dbReference type="SAM" id="Phobius"/>
    </source>
</evidence>
<dbReference type="EMBL" id="CAUJNA010000779">
    <property type="protein sequence ID" value="CAJ1381090.1"/>
    <property type="molecule type" value="Genomic_DNA"/>
</dbReference>
<evidence type="ECO:0000313" key="3">
    <source>
        <dbReference type="Proteomes" id="UP001178507"/>
    </source>
</evidence>
<proteinExistence type="predicted"/>